<comment type="similarity">
    <text evidence="2">Belongs to the acetyltransferase family. ECO subfamily.</text>
</comment>
<dbReference type="AlphaFoldDB" id="A0A8C6NCN3"/>
<name>A0A8C6NCN3_MELUD</name>
<dbReference type="GO" id="GO:0008270">
    <property type="term" value="F:zinc ion binding"/>
    <property type="evidence" value="ECO:0007669"/>
    <property type="project" value="UniProtKB-KW"/>
</dbReference>
<evidence type="ECO:0000256" key="9">
    <source>
        <dbReference type="ARBA" id="ARBA00023315"/>
    </source>
</evidence>
<evidence type="ECO:0000256" key="3">
    <source>
        <dbReference type="ARBA" id="ARBA00022679"/>
    </source>
</evidence>
<evidence type="ECO:0000256" key="6">
    <source>
        <dbReference type="ARBA" id="ARBA00022833"/>
    </source>
</evidence>
<feature type="compositionally biased region" description="Basic and acidic residues" evidence="11">
    <location>
        <begin position="312"/>
        <end position="323"/>
    </location>
</feature>
<reference evidence="14" key="2">
    <citation type="submission" date="2025-08" db="UniProtKB">
        <authorList>
            <consortium name="Ensembl"/>
        </authorList>
    </citation>
    <scope>IDENTIFICATION</scope>
</reference>
<keyword evidence="7" id="KW-0539">Nucleus</keyword>
<feature type="compositionally biased region" description="Polar residues" evidence="11">
    <location>
        <begin position="342"/>
        <end position="353"/>
    </location>
</feature>
<evidence type="ECO:0000256" key="10">
    <source>
        <dbReference type="ARBA" id="ARBA00047902"/>
    </source>
</evidence>
<dbReference type="Proteomes" id="UP000694405">
    <property type="component" value="Chromosome 3"/>
</dbReference>
<dbReference type="Pfam" id="PF13878">
    <property type="entry name" value="zf-C2H2_3"/>
    <property type="match status" value="1"/>
</dbReference>
<feature type="region of interest" description="Disordered" evidence="11">
    <location>
        <begin position="150"/>
        <end position="223"/>
    </location>
</feature>
<feature type="region of interest" description="Disordered" evidence="11">
    <location>
        <begin position="254"/>
        <end position="366"/>
    </location>
</feature>
<sequence length="688" mass="75408">MLSNTCSCSRSGGAMAAGTPQKRSRSSTDTDSLSLLFETPVKKKVGFSEGLSPLKKPRNNLSASQIQWSSSSSDEMKENQTVPVTPGLSRRLYISPLQAASVPTALQSEFSRKLSPETASSCKLFVPVVSFYGKEKCYLTSYERKELNEHRSLGERNRDEHLPAASRTVNMNARLSRNKSLKPTKHTTKSKHGKTVPKAPKKSKQETSAEKSSVEKENTNSLVKKKMESPFRVLSMTVKPALKLQLGAAFFNAGKKSHSKKPVVDAKSPPGLPKSLQENNQPRPPPAIKSSSAGGNKVVEAGGILRSISLPQKKENENRKDSKNCVNQGRDAACDEKASPLRSRSTSGLSCASRSAAEGVSNTENVDADEISSTACESDDGIILSSQSLQKVNKQASPSKAVVYPIFSSSPTSKKRTQAALDEATPPFGSSPPAKTSHTSQKNKKAKERCKRSGDQMIIDAGQKHFGAIVCKSCGMIYTAASPEDEAQHIQHHERFLEGLRYLGWKKERVVAEFWDGKIVLILPDDPKYAVKKAEDVRETVDNELGFKQVSLSCPAKTKIYLFVANEKMVVGCLVAESIKQAFRVLCEPESVPGSLGQDTLQTQRAWRCSTEPEPAICGVSRIWVFGPRRGKGIARRMVDVMRSTFMYGCCLSIEEIAFSDPTPDGKLFATKYCRTPNFLVYNFIYNN</sequence>
<comment type="subcellular location">
    <subcellularLocation>
        <location evidence="1">Nucleus</location>
    </subcellularLocation>
</comment>
<evidence type="ECO:0000256" key="4">
    <source>
        <dbReference type="ARBA" id="ARBA00022723"/>
    </source>
</evidence>
<dbReference type="GO" id="GO:0061733">
    <property type="term" value="F:protein-lysine-acetyltransferase activity"/>
    <property type="evidence" value="ECO:0007669"/>
    <property type="project" value="TreeGrafter"/>
</dbReference>
<accession>A0A8V5FP88</accession>
<feature type="domain" description="N-acetyltransferase ESCO acetyl-transferase" evidence="13">
    <location>
        <begin position="614"/>
        <end position="682"/>
    </location>
</feature>
<evidence type="ECO:0000256" key="7">
    <source>
        <dbReference type="ARBA" id="ARBA00023242"/>
    </source>
</evidence>
<keyword evidence="5" id="KW-0863">Zinc-finger</keyword>
<gene>
    <name evidence="14" type="primary">LOC101872895</name>
</gene>
<feature type="region of interest" description="Disordered" evidence="11">
    <location>
        <begin position="1"/>
        <end position="33"/>
    </location>
</feature>
<feature type="region of interest" description="Disordered" evidence="11">
    <location>
        <begin position="48"/>
        <end position="83"/>
    </location>
</feature>
<feature type="compositionally biased region" description="Basic and acidic residues" evidence="11">
    <location>
        <begin position="150"/>
        <end position="162"/>
    </location>
</feature>
<keyword evidence="15" id="KW-1185">Reference proteome</keyword>
<evidence type="ECO:0000313" key="15">
    <source>
        <dbReference type="Proteomes" id="UP000694405"/>
    </source>
</evidence>
<feature type="compositionally biased region" description="Basic residues" evidence="11">
    <location>
        <begin position="176"/>
        <end position="202"/>
    </location>
</feature>
<organism evidence="14 15">
    <name type="scientific">Melopsittacus undulatus</name>
    <name type="common">Budgerigar</name>
    <name type="synonym">Psittacus undulatus</name>
    <dbReference type="NCBI Taxonomy" id="13146"/>
    <lineage>
        <taxon>Eukaryota</taxon>
        <taxon>Metazoa</taxon>
        <taxon>Chordata</taxon>
        <taxon>Craniata</taxon>
        <taxon>Vertebrata</taxon>
        <taxon>Euteleostomi</taxon>
        <taxon>Archelosauria</taxon>
        <taxon>Archosauria</taxon>
        <taxon>Dinosauria</taxon>
        <taxon>Saurischia</taxon>
        <taxon>Theropoda</taxon>
        <taxon>Coelurosauria</taxon>
        <taxon>Aves</taxon>
        <taxon>Neognathae</taxon>
        <taxon>Neoaves</taxon>
        <taxon>Telluraves</taxon>
        <taxon>Australaves</taxon>
        <taxon>Psittaciformes</taxon>
        <taxon>Psittaculidae</taxon>
        <taxon>Melopsittacus</taxon>
    </lineage>
</organism>
<accession>A0A8C6NCN3</accession>
<evidence type="ECO:0000313" key="14">
    <source>
        <dbReference type="Ensembl" id="ENSMUNP00000013439.2"/>
    </source>
</evidence>
<proteinExistence type="inferred from homology"/>
<keyword evidence="9" id="KW-0012">Acyltransferase</keyword>
<evidence type="ECO:0000256" key="1">
    <source>
        <dbReference type="ARBA" id="ARBA00004123"/>
    </source>
</evidence>
<evidence type="ECO:0000256" key="2">
    <source>
        <dbReference type="ARBA" id="ARBA00005816"/>
    </source>
</evidence>
<dbReference type="InterPro" id="IPR028009">
    <property type="entry name" value="ESCO_Acetyltransf_dom"/>
</dbReference>
<dbReference type="GO" id="GO:0000785">
    <property type="term" value="C:chromatin"/>
    <property type="evidence" value="ECO:0007669"/>
    <property type="project" value="TreeGrafter"/>
</dbReference>
<feature type="region of interest" description="Disordered" evidence="11">
    <location>
        <begin position="413"/>
        <end position="449"/>
    </location>
</feature>
<protein>
    <submittedName>
        <fullName evidence="14">Uncharacterized protein</fullName>
    </submittedName>
</protein>
<dbReference type="PANTHER" id="PTHR45884">
    <property type="entry name" value="N-ACETYLTRANSFERASE ECO"/>
    <property type="match status" value="1"/>
</dbReference>
<keyword evidence="6" id="KW-0862">Zinc</keyword>
<dbReference type="Pfam" id="PF13880">
    <property type="entry name" value="Acetyltransf_13"/>
    <property type="match status" value="1"/>
</dbReference>
<keyword evidence="8" id="KW-0131">Cell cycle</keyword>
<evidence type="ECO:0000256" key="5">
    <source>
        <dbReference type="ARBA" id="ARBA00022771"/>
    </source>
</evidence>
<evidence type="ECO:0000256" key="8">
    <source>
        <dbReference type="ARBA" id="ARBA00023306"/>
    </source>
</evidence>
<dbReference type="OrthoDB" id="428854at2759"/>
<feature type="compositionally biased region" description="Basic and acidic residues" evidence="11">
    <location>
        <begin position="203"/>
        <end position="218"/>
    </location>
</feature>
<reference evidence="14" key="1">
    <citation type="submission" date="2020-03" db="EMBL/GenBank/DDBJ databases">
        <title>Melopsittacus undulatus (budgerigar) genome, bMelUnd1, maternal haplotype with Z.</title>
        <authorList>
            <person name="Gedman G."/>
            <person name="Mountcastle J."/>
            <person name="Haase B."/>
            <person name="Formenti G."/>
            <person name="Wright T."/>
            <person name="Apodaca J."/>
            <person name="Pelan S."/>
            <person name="Chow W."/>
            <person name="Rhie A."/>
            <person name="Howe K."/>
            <person name="Fedrigo O."/>
            <person name="Jarvis E.D."/>
        </authorList>
    </citation>
    <scope>NUCLEOTIDE SEQUENCE [LARGE SCALE GENOMIC DNA]</scope>
</reference>
<keyword evidence="4" id="KW-0479">Metal-binding</keyword>
<evidence type="ECO:0000259" key="12">
    <source>
        <dbReference type="Pfam" id="PF13878"/>
    </source>
</evidence>
<dbReference type="Ensembl" id="ENSMUNT00000015501.2">
    <property type="protein sequence ID" value="ENSMUNP00000013439.2"/>
    <property type="gene ID" value="ENSMUNG00000010486.2"/>
</dbReference>
<feature type="domain" description="N-acetyltransferase ESCO zinc-finger" evidence="12">
    <location>
        <begin position="456"/>
        <end position="495"/>
    </location>
</feature>
<dbReference type="PANTHER" id="PTHR45884:SF3">
    <property type="entry name" value="N-ACETYLTRANSFERASE ESCO2"/>
    <property type="match status" value="1"/>
</dbReference>
<comment type="catalytic activity">
    <reaction evidence="10">
        <text>L-lysyl-[protein] + acetyl-CoA = N(6)-acetyl-L-lysyl-[protein] + CoA + H(+)</text>
        <dbReference type="Rhea" id="RHEA:45948"/>
        <dbReference type="Rhea" id="RHEA-COMP:9752"/>
        <dbReference type="Rhea" id="RHEA-COMP:10731"/>
        <dbReference type="ChEBI" id="CHEBI:15378"/>
        <dbReference type="ChEBI" id="CHEBI:29969"/>
        <dbReference type="ChEBI" id="CHEBI:57287"/>
        <dbReference type="ChEBI" id="CHEBI:57288"/>
        <dbReference type="ChEBI" id="CHEBI:61930"/>
    </reaction>
</comment>
<dbReference type="GO" id="GO:0007064">
    <property type="term" value="P:mitotic sister chromatid cohesion"/>
    <property type="evidence" value="ECO:0007669"/>
    <property type="project" value="TreeGrafter"/>
</dbReference>
<feature type="compositionally biased region" description="Polar residues" evidence="11">
    <location>
        <begin position="1"/>
        <end position="10"/>
    </location>
</feature>
<dbReference type="GO" id="GO:0005634">
    <property type="term" value="C:nucleus"/>
    <property type="evidence" value="ECO:0007669"/>
    <property type="project" value="UniProtKB-SubCell"/>
</dbReference>
<evidence type="ECO:0000256" key="11">
    <source>
        <dbReference type="SAM" id="MobiDB-lite"/>
    </source>
</evidence>
<keyword evidence="3" id="KW-0808">Transferase</keyword>
<reference evidence="14" key="3">
    <citation type="submission" date="2025-09" db="UniProtKB">
        <authorList>
            <consortium name="Ensembl"/>
        </authorList>
    </citation>
    <scope>IDENTIFICATION</scope>
</reference>
<dbReference type="InterPro" id="IPR028005">
    <property type="entry name" value="AcTrfase_ESCO_Znf_dom"/>
</dbReference>
<evidence type="ECO:0000259" key="13">
    <source>
        <dbReference type="Pfam" id="PF13880"/>
    </source>
</evidence>
<feature type="compositionally biased region" description="Low complexity" evidence="11">
    <location>
        <begin position="62"/>
        <end position="73"/>
    </location>
</feature>